<dbReference type="GO" id="GO:0097009">
    <property type="term" value="P:energy homeostasis"/>
    <property type="evidence" value="ECO:0007669"/>
    <property type="project" value="UniProtKB-ARBA"/>
</dbReference>
<dbReference type="GO" id="GO:0005615">
    <property type="term" value="C:extracellular space"/>
    <property type="evidence" value="ECO:0007669"/>
    <property type="project" value="UniProtKB-ARBA"/>
</dbReference>
<dbReference type="Gene3D" id="1.20.1370.10">
    <property type="entry name" value="Hemocyanin, N-terminal domain"/>
    <property type="match status" value="1"/>
</dbReference>
<evidence type="ECO:0000313" key="6">
    <source>
        <dbReference type="EMBL" id="EDW70700.2"/>
    </source>
</evidence>
<organism evidence="6 7">
    <name type="scientific">Drosophila virilis</name>
    <name type="common">Fruit fly</name>
    <dbReference type="NCBI Taxonomy" id="7244"/>
    <lineage>
        <taxon>Eukaryota</taxon>
        <taxon>Metazoa</taxon>
        <taxon>Ecdysozoa</taxon>
        <taxon>Arthropoda</taxon>
        <taxon>Hexapoda</taxon>
        <taxon>Insecta</taxon>
        <taxon>Pterygota</taxon>
        <taxon>Neoptera</taxon>
        <taxon>Endopterygota</taxon>
        <taxon>Diptera</taxon>
        <taxon>Brachycera</taxon>
        <taxon>Muscomorpha</taxon>
        <taxon>Ephydroidea</taxon>
        <taxon>Drosophilidae</taxon>
        <taxon>Drosophila</taxon>
    </lineage>
</organism>
<feature type="compositionally biased region" description="Polar residues" evidence="2">
    <location>
        <begin position="10"/>
        <end position="25"/>
    </location>
</feature>
<feature type="domain" description="Hemocyanin C-terminal" evidence="5">
    <location>
        <begin position="428"/>
        <end position="662"/>
    </location>
</feature>
<dbReference type="SUPFAM" id="SSF81296">
    <property type="entry name" value="E set domains"/>
    <property type="match status" value="1"/>
</dbReference>
<dbReference type="Pfam" id="PF00372">
    <property type="entry name" value="Hemocyanin_M"/>
    <property type="match status" value="1"/>
</dbReference>
<keyword evidence="7" id="KW-1185">Reference proteome</keyword>
<evidence type="ECO:0000259" key="5">
    <source>
        <dbReference type="Pfam" id="PF03723"/>
    </source>
</evidence>
<dbReference type="AlphaFoldDB" id="B4LHX5"/>
<dbReference type="EMBL" id="CH940647">
    <property type="protein sequence ID" value="EDW70700.2"/>
    <property type="molecule type" value="Genomic_DNA"/>
</dbReference>
<evidence type="ECO:0000313" key="7">
    <source>
        <dbReference type="Proteomes" id="UP000008792"/>
    </source>
</evidence>
<dbReference type="PANTHER" id="PTHR11511:SF5">
    <property type="entry name" value="FAT-BODY PROTEIN 1-RELATED"/>
    <property type="match status" value="1"/>
</dbReference>
<dbReference type="OrthoDB" id="6371642at2759"/>
<dbReference type="InterPro" id="IPR008922">
    <property type="entry name" value="Di-copper_centre_dom_sf"/>
</dbReference>
<dbReference type="Gene3D" id="1.10.1280.10">
    <property type="entry name" value="Di-copper center containing domain from catechol oxidase"/>
    <property type="match status" value="1"/>
</dbReference>
<feature type="domain" description="Hemocyanin middle" evidence="3">
    <location>
        <begin position="154"/>
        <end position="364"/>
    </location>
</feature>
<dbReference type="SUPFAM" id="SSF48050">
    <property type="entry name" value="Hemocyanin, N-terminal domain"/>
    <property type="match status" value="1"/>
</dbReference>
<dbReference type="Pfam" id="PF03723">
    <property type="entry name" value="Hemocyanin_C"/>
    <property type="match status" value="1"/>
</dbReference>
<evidence type="ECO:0008006" key="8">
    <source>
        <dbReference type="Google" id="ProtNLM"/>
    </source>
</evidence>
<dbReference type="InParanoid" id="B4LHX5"/>
<dbReference type="eggNOG" id="ENOG502QR98">
    <property type="taxonomic scope" value="Eukaryota"/>
</dbReference>
<evidence type="ECO:0000259" key="3">
    <source>
        <dbReference type="Pfam" id="PF00372"/>
    </source>
</evidence>
<dbReference type="FunCoup" id="B4LHX5">
    <property type="interactions" value="47"/>
</dbReference>
<dbReference type="Gene3D" id="2.60.40.1520">
    <property type="entry name" value="Hemocyanin, C-terminal domain"/>
    <property type="match status" value="1"/>
</dbReference>
<dbReference type="PANTHER" id="PTHR11511">
    <property type="entry name" value="LARVAL STORAGE PROTEIN/PHENOLOXIDASE"/>
    <property type="match status" value="1"/>
</dbReference>
<dbReference type="HOGENOM" id="CLU_012213_1_0_1"/>
<dbReference type="InterPro" id="IPR005204">
    <property type="entry name" value="Hemocyanin_N"/>
</dbReference>
<protein>
    <recommendedName>
        <fullName evidence="8">Larval serum protein 1 gamma chain</fullName>
    </recommendedName>
</protein>
<keyword evidence="1" id="KW-0758">Storage protein</keyword>
<dbReference type="SUPFAM" id="SSF48056">
    <property type="entry name" value="Di-copper centre-containing domain"/>
    <property type="match status" value="1"/>
</dbReference>
<dbReference type="InterPro" id="IPR005203">
    <property type="entry name" value="Hemocyanin_C"/>
</dbReference>
<dbReference type="Pfam" id="PF03722">
    <property type="entry name" value="Hemocyanin_N"/>
    <property type="match status" value="1"/>
</dbReference>
<dbReference type="InterPro" id="IPR014756">
    <property type="entry name" value="Ig_E-set"/>
</dbReference>
<sequence length="670" mass="79594">MPSGWKKKQQQQVDRLTPRPNNHNSNWKLSNQYYLNKQRFMLEILHHVQEPLLHEQWIALGQRIVSDKSQYVFYQLLSTGRLLPRDVYYNPQQPEHYRETLGLFHFFYNTREWSTLRQNICWARLHVNPALFLHALMQTMLKREDYQPLIMPKIYELLPAPYHSERVVREASKFNYINWIRQELMGSGNESHVQLVLPKRLLPTNMTADLRGSTSKWSDAMSEVQVLSLKATNVAEEKLGHLIEDHGWLAYWYYINMGVDLQQQQPETARIRDWWYWRLGQILARYKLERYGQRMEYKRLSMSKEQGKSHWLTWQGQRYQPEGEATRQHLTDLLHQLELGVEQAIATQSYRLSNGTVVDLRKYQNWLLGLEELFPYDLSQLQLPFAGEPQQLLELHTMLRQPNFYSYADRLIRAYRSFRTEFQPSYHQSVRPMGMSIQEVSVDPLITFDEPVDVDLSNVLHARNFYYEKHFIWPHSLQARRHRLQQLPFAITFHLESNRTQSVILRTYLTTFGGAINEEPFYQLDSFLTILYMGNNTIRRESRDFLGMIGDHISYTELFHYVSLAEQEQYDFPLNITTPSCGFPRRLILPRGGTAKPLSMRLLTLATPYTYKARQGQEMYCDFGDGISSWDELPHGYPFERFVEPQELIGSHTFWQEVELQHKGYNEVEN</sequence>
<feature type="domain" description="Hemocyanin N-terminal" evidence="4">
    <location>
        <begin position="34"/>
        <end position="147"/>
    </location>
</feature>
<accession>B4LHX5</accession>
<dbReference type="InterPro" id="IPR013788">
    <property type="entry name" value="Hemocyanin/hexamerin"/>
</dbReference>
<evidence type="ECO:0000256" key="2">
    <source>
        <dbReference type="SAM" id="MobiDB-lite"/>
    </source>
</evidence>
<proteinExistence type="predicted"/>
<dbReference type="InterPro" id="IPR000896">
    <property type="entry name" value="Hemocyanin/hexamerin_mid_dom"/>
</dbReference>
<feature type="region of interest" description="Disordered" evidence="2">
    <location>
        <begin position="1"/>
        <end position="25"/>
    </location>
</feature>
<dbReference type="InterPro" id="IPR037020">
    <property type="entry name" value="Hemocyanin_C_sf"/>
</dbReference>
<evidence type="ECO:0000256" key="1">
    <source>
        <dbReference type="ARBA" id="ARBA00022761"/>
    </source>
</evidence>
<dbReference type="GO" id="GO:0045735">
    <property type="term" value="F:nutrient reservoir activity"/>
    <property type="evidence" value="ECO:0007669"/>
    <property type="project" value="UniProtKB-KW"/>
</dbReference>
<evidence type="ECO:0000259" key="4">
    <source>
        <dbReference type="Pfam" id="PF03722"/>
    </source>
</evidence>
<reference evidence="6 7" key="1">
    <citation type="journal article" date="2007" name="Nature">
        <title>Evolution of genes and genomes on the Drosophila phylogeny.</title>
        <authorList>
            <consortium name="Drosophila 12 Genomes Consortium"/>
            <person name="Clark A.G."/>
            <person name="Eisen M.B."/>
            <person name="Smith D.R."/>
            <person name="Bergman C.M."/>
            <person name="Oliver B."/>
            <person name="Markow T.A."/>
            <person name="Kaufman T.C."/>
            <person name="Kellis M."/>
            <person name="Gelbart W."/>
            <person name="Iyer V.N."/>
            <person name="Pollard D.A."/>
            <person name="Sackton T.B."/>
            <person name="Larracuente A.M."/>
            <person name="Singh N.D."/>
            <person name="Abad J.P."/>
            <person name="Abt D.N."/>
            <person name="Adryan B."/>
            <person name="Aguade M."/>
            <person name="Akashi H."/>
            <person name="Anderson W.W."/>
            <person name="Aquadro C.F."/>
            <person name="Ardell D.H."/>
            <person name="Arguello R."/>
            <person name="Artieri C.G."/>
            <person name="Barbash D.A."/>
            <person name="Barker D."/>
            <person name="Barsanti P."/>
            <person name="Batterham P."/>
            <person name="Batzoglou S."/>
            <person name="Begun D."/>
            <person name="Bhutkar A."/>
            <person name="Blanco E."/>
            <person name="Bosak S.A."/>
            <person name="Bradley R.K."/>
            <person name="Brand A.D."/>
            <person name="Brent M.R."/>
            <person name="Brooks A.N."/>
            <person name="Brown R.H."/>
            <person name="Butlin R.K."/>
            <person name="Caggese C."/>
            <person name="Calvi B.R."/>
            <person name="Bernardo de Carvalho A."/>
            <person name="Caspi A."/>
            <person name="Castrezana S."/>
            <person name="Celniker S.E."/>
            <person name="Chang J.L."/>
            <person name="Chapple C."/>
            <person name="Chatterji S."/>
            <person name="Chinwalla A."/>
            <person name="Civetta A."/>
            <person name="Clifton S.W."/>
            <person name="Comeron J.M."/>
            <person name="Costello J.C."/>
            <person name="Coyne J.A."/>
            <person name="Daub J."/>
            <person name="David R.G."/>
            <person name="Delcher A.L."/>
            <person name="Delehaunty K."/>
            <person name="Do C.B."/>
            <person name="Ebling H."/>
            <person name="Edwards K."/>
            <person name="Eickbush T."/>
            <person name="Evans J.D."/>
            <person name="Filipski A."/>
            <person name="Findeiss S."/>
            <person name="Freyhult E."/>
            <person name="Fulton L."/>
            <person name="Fulton R."/>
            <person name="Garcia A.C."/>
            <person name="Gardiner A."/>
            <person name="Garfield D.A."/>
            <person name="Garvin B.E."/>
            <person name="Gibson G."/>
            <person name="Gilbert D."/>
            <person name="Gnerre S."/>
            <person name="Godfrey J."/>
            <person name="Good R."/>
            <person name="Gotea V."/>
            <person name="Gravely B."/>
            <person name="Greenberg A.J."/>
            <person name="Griffiths-Jones S."/>
            <person name="Gross S."/>
            <person name="Guigo R."/>
            <person name="Gustafson E.A."/>
            <person name="Haerty W."/>
            <person name="Hahn M.W."/>
            <person name="Halligan D.L."/>
            <person name="Halpern A.L."/>
            <person name="Halter G.M."/>
            <person name="Han M.V."/>
            <person name="Heger A."/>
            <person name="Hillier L."/>
            <person name="Hinrichs A.S."/>
            <person name="Holmes I."/>
            <person name="Hoskins R.A."/>
            <person name="Hubisz M.J."/>
            <person name="Hultmark D."/>
            <person name="Huntley M.A."/>
            <person name="Jaffe D.B."/>
            <person name="Jagadeeshan S."/>
            <person name="Jeck W.R."/>
            <person name="Johnson J."/>
            <person name="Jones C.D."/>
            <person name="Jordan W.C."/>
            <person name="Karpen G.H."/>
            <person name="Kataoka E."/>
            <person name="Keightley P.D."/>
            <person name="Kheradpour P."/>
            <person name="Kirkness E.F."/>
            <person name="Koerich L.B."/>
            <person name="Kristiansen K."/>
            <person name="Kudrna D."/>
            <person name="Kulathinal R.J."/>
            <person name="Kumar S."/>
            <person name="Kwok R."/>
            <person name="Lander E."/>
            <person name="Langley C.H."/>
            <person name="Lapoint R."/>
            <person name="Lazzaro B.P."/>
            <person name="Lee S.J."/>
            <person name="Levesque L."/>
            <person name="Li R."/>
            <person name="Lin C.F."/>
            <person name="Lin M.F."/>
            <person name="Lindblad-Toh K."/>
            <person name="Llopart A."/>
            <person name="Long M."/>
            <person name="Low L."/>
            <person name="Lozovsky E."/>
            <person name="Lu J."/>
            <person name="Luo M."/>
            <person name="Machado C.A."/>
            <person name="Makalowski W."/>
            <person name="Marzo M."/>
            <person name="Matsuda M."/>
            <person name="Matzkin L."/>
            <person name="McAllister B."/>
            <person name="McBride C.S."/>
            <person name="McKernan B."/>
            <person name="McKernan K."/>
            <person name="Mendez-Lago M."/>
            <person name="Minx P."/>
            <person name="Mollenhauer M.U."/>
            <person name="Montooth K."/>
            <person name="Mount S.M."/>
            <person name="Mu X."/>
            <person name="Myers E."/>
            <person name="Negre B."/>
            <person name="Newfeld S."/>
            <person name="Nielsen R."/>
            <person name="Noor M.A."/>
            <person name="O'Grady P."/>
            <person name="Pachter L."/>
            <person name="Papaceit M."/>
            <person name="Parisi M.J."/>
            <person name="Parisi M."/>
            <person name="Parts L."/>
            <person name="Pedersen J.S."/>
            <person name="Pesole G."/>
            <person name="Phillippy A.M."/>
            <person name="Ponting C.P."/>
            <person name="Pop M."/>
            <person name="Porcelli D."/>
            <person name="Powell J.R."/>
            <person name="Prohaska S."/>
            <person name="Pruitt K."/>
            <person name="Puig M."/>
            <person name="Quesneville H."/>
            <person name="Ram K.R."/>
            <person name="Rand D."/>
            <person name="Rasmussen M.D."/>
            <person name="Reed L.K."/>
            <person name="Reenan R."/>
            <person name="Reily A."/>
            <person name="Remington K.A."/>
            <person name="Rieger T.T."/>
            <person name="Ritchie M.G."/>
            <person name="Robin C."/>
            <person name="Rogers Y.H."/>
            <person name="Rohde C."/>
            <person name="Rozas J."/>
            <person name="Rubenfield M.J."/>
            <person name="Ruiz A."/>
            <person name="Russo S."/>
            <person name="Salzberg S.L."/>
            <person name="Sanchez-Gracia A."/>
            <person name="Saranga D.J."/>
            <person name="Sato H."/>
            <person name="Schaeffer S.W."/>
            <person name="Schatz M.C."/>
            <person name="Schlenke T."/>
            <person name="Schwartz R."/>
            <person name="Segarra C."/>
            <person name="Singh R.S."/>
            <person name="Sirot L."/>
            <person name="Sirota M."/>
            <person name="Sisneros N.B."/>
            <person name="Smith C.D."/>
            <person name="Smith T.F."/>
            <person name="Spieth J."/>
            <person name="Stage D.E."/>
            <person name="Stark A."/>
            <person name="Stephan W."/>
            <person name="Strausberg R.L."/>
            <person name="Strempel S."/>
            <person name="Sturgill D."/>
            <person name="Sutton G."/>
            <person name="Sutton G.G."/>
            <person name="Tao W."/>
            <person name="Teichmann S."/>
            <person name="Tobari Y.N."/>
            <person name="Tomimura Y."/>
            <person name="Tsolas J.M."/>
            <person name="Valente V.L."/>
            <person name="Venter E."/>
            <person name="Venter J.C."/>
            <person name="Vicario S."/>
            <person name="Vieira F.G."/>
            <person name="Vilella A.J."/>
            <person name="Villasante A."/>
            <person name="Walenz B."/>
            <person name="Wang J."/>
            <person name="Wasserman M."/>
            <person name="Watts T."/>
            <person name="Wilson D."/>
            <person name="Wilson R.K."/>
            <person name="Wing R.A."/>
            <person name="Wolfner M.F."/>
            <person name="Wong A."/>
            <person name="Wong G.K."/>
            <person name="Wu C.I."/>
            <person name="Wu G."/>
            <person name="Yamamoto D."/>
            <person name="Yang H.P."/>
            <person name="Yang S.P."/>
            <person name="Yorke J.A."/>
            <person name="Yoshida K."/>
            <person name="Zdobnov E."/>
            <person name="Zhang P."/>
            <person name="Zhang Y."/>
            <person name="Zimin A.V."/>
            <person name="Baldwin J."/>
            <person name="Abdouelleil A."/>
            <person name="Abdulkadir J."/>
            <person name="Abebe A."/>
            <person name="Abera B."/>
            <person name="Abreu J."/>
            <person name="Acer S.C."/>
            <person name="Aftuck L."/>
            <person name="Alexander A."/>
            <person name="An P."/>
            <person name="Anderson E."/>
            <person name="Anderson S."/>
            <person name="Arachi H."/>
            <person name="Azer M."/>
            <person name="Bachantsang P."/>
            <person name="Barry A."/>
            <person name="Bayul T."/>
            <person name="Berlin A."/>
            <person name="Bessette D."/>
            <person name="Bloom T."/>
            <person name="Blye J."/>
            <person name="Boguslavskiy L."/>
            <person name="Bonnet C."/>
            <person name="Boukhgalter B."/>
            <person name="Bourzgui I."/>
            <person name="Brown A."/>
            <person name="Cahill P."/>
            <person name="Channer S."/>
            <person name="Cheshatsang Y."/>
            <person name="Chuda L."/>
            <person name="Citroen M."/>
            <person name="Collymore A."/>
            <person name="Cooke P."/>
            <person name="Costello M."/>
            <person name="D'Aco K."/>
            <person name="Daza R."/>
            <person name="De Haan G."/>
            <person name="DeGray S."/>
            <person name="DeMaso C."/>
            <person name="Dhargay N."/>
            <person name="Dooley K."/>
            <person name="Dooley E."/>
            <person name="Doricent M."/>
            <person name="Dorje P."/>
            <person name="Dorjee K."/>
            <person name="Dupes A."/>
            <person name="Elong R."/>
            <person name="Falk J."/>
            <person name="Farina A."/>
            <person name="Faro S."/>
            <person name="Ferguson D."/>
            <person name="Fisher S."/>
            <person name="Foley C.D."/>
            <person name="Franke A."/>
            <person name="Friedrich D."/>
            <person name="Gadbois L."/>
            <person name="Gearin G."/>
            <person name="Gearin C.R."/>
            <person name="Giannoukos G."/>
            <person name="Goode T."/>
            <person name="Graham J."/>
            <person name="Grandbois E."/>
            <person name="Grewal S."/>
            <person name="Gyaltsen K."/>
            <person name="Hafez N."/>
            <person name="Hagos B."/>
            <person name="Hall J."/>
            <person name="Henson C."/>
            <person name="Hollinger A."/>
            <person name="Honan T."/>
            <person name="Huard M.D."/>
            <person name="Hughes L."/>
            <person name="Hurhula B."/>
            <person name="Husby M.E."/>
            <person name="Kamat A."/>
            <person name="Kanga B."/>
            <person name="Kashin S."/>
            <person name="Khazanovich D."/>
            <person name="Kisner P."/>
            <person name="Lance K."/>
            <person name="Lara M."/>
            <person name="Lee W."/>
            <person name="Lennon N."/>
            <person name="Letendre F."/>
            <person name="LeVine R."/>
            <person name="Lipovsky A."/>
            <person name="Liu X."/>
            <person name="Liu J."/>
            <person name="Liu S."/>
            <person name="Lokyitsang T."/>
            <person name="Lokyitsang Y."/>
            <person name="Lubonja R."/>
            <person name="Lui A."/>
            <person name="MacDonald P."/>
            <person name="Magnisalis V."/>
            <person name="Maru K."/>
            <person name="Matthews C."/>
            <person name="McCusker W."/>
            <person name="McDonough S."/>
            <person name="Mehta T."/>
            <person name="Meldrim J."/>
            <person name="Meneus L."/>
            <person name="Mihai O."/>
            <person name="Mihalev A."/>
            <person name="Mihova T."/>
            <person name="Mittelman R."/>
            <person name="Mlenga V."/>
            <person name="Montmayeur A."/>
            <person name="Mulrain L."/>
            <person name="Navidi A."/>
            <person name="Naylor J."/>
            <person name="Negash T."/>
            <person name="Nguyen T."/>
            <person name="Nguyen N."/>
            <person name="Nicol R."/>
            <person name="Norbu C."/>
            <person name="Norbu N."/>
            <person name="Novod N."/>
            <person name="O'Neill B."/>
            <person name="Osman S."/>
            <person name="Markiewicz E."/>
            <person name="Oyono O.L."/>
            <person name="Patti C."/>
            <person name="Phunkhang P."/>
            <person name="Pierre F."/>
            <person name="Priest M."/>
            <person name="Raghuraman S."/>
            <person name="Rege F."/>
            <person name="Reyes R."/>
            <person name="Rise C."/>
            <person name="Rogov P."/>
            <person name="Ross K."/>
            <person name="Ryan E."/>
            <person name="Settipalli S."/>
            <person name="Shea T."/>
            <person name="Sherpa N."/>
            <person name="Shi L."/>
            <person name="Shih D."/>
            <person name="Sparrow T."/>
            <person name="Spaulding J."/>
            <person name="Stalker J."/>
            <person name="Stange-Thomann N."/>
            <person name="Stavropoulos S."/>
            <person name="Stone C."/>
            <person name="Strader C."/>
            <person name="Tesfaye S."/>
            <person name="Thomson T."/>
            <person name="Thoulutsang Y."/>
            <person name="Thoulutsang D."/>
            <person name="Topham K."/>
            <person name="Topping I."/>
            <person name="Tsamla T."/>
            <person name="Vassiliev H."/>
            <person name="Vo A."/>
            <person name="Wangchuk T."/>
            <person name="Wangdi T."/>
            <person name="Weiand M."/>
            <person name="Wilkinson J."/>
            <person name="Wilson A."/>
            <person name="Yadav S."/>
            <person name="Young G."/>
            <person name="Yu Q."/>
            <person name="Zembek L."/>
            <person name="Zhong D."/>
            <person name="Zimmer A."/>
            <person name="Zwirko Z."/>
            <person name="Jaffe D.B."/>
            <person name="Alvarez P."/>
            <person name="Brockman W."/>
            <person name="Butler J."/>
            <person name="Chin C."/>
            <person name="Gnerre S."/>
            <person name="Grabherr M."/>
            <person name="Kleber M."/>
            <person name="Mauceli E."/>
            <person name="MacCallum I."/>
        </authorList>
    </citation>
    <scope>NUCLEOTIDE SEQUENCE [LARGE SCALE GENOMIC DNA]</scope>
    <source>
        <strain evidence="7">Tucson 15010-1051.87</strain>
    </source>
</reference>
<gene>
    <name evidence="6" type="primary">Dvir\GJ13925</name>
    <name evidence="6" type="ORF">Dvir_GJ13925</name>
</gene>
<dbReference type="InterPro" id="IPR036697">
    <property type="entry name" value="Hemocyanin_N_sf"/>
</dbReference>
<dbReference type="Proteomes" id="UP000008792">
    <property type="component" value="Unassembled WGS sequence"/>
</dbReference>
<name>B4LHX5_DROVI</name>
<dbReference type="STRING" id="7244.B4LHX5"/>